<dbReference type="PROSITE" id="PS51186">
    <property type="entry name" value="GNAT"/>
    <property type="match status" value="1"/>
</dbReference>
<keyword evidence="2" id="KW-0012">Acyltransferase</keyword>
<dbReference type="InterPro" id="IPR016181">
    <property type="entry name" value="Acyl_CoA_acyltransferase"/>
</dbReference>
<dbReference type="Pfam" id="PF13673">
    <property type="entry name" value="Acetyltransf_10"/>
    <property type="match status" value="1"/>
</dbReference>
<dbReference type="PANTHER" id="PTHR43451">
    <property type="entry name" value="ACETYLTRANSFERASE (GNAT) FAMILY PROTEIN"/>
    <property type="match status" value="1"/>
</dbReference>
<evidence type="ECO:0000259" key="1">
    <source>
        <dbReference type="PROSITE" id="PS51186"/>
    </source>
</evidence>
<dbReference type="EC" id="2.3.1.-" evidence="2"/>
<dbReference type="KEGG" id="aagg:ETAA8_20190"/>
<name>A0A517Y9M2_9BACT</name>
<dbReference type="EMBL" id="CP036274">
    <property type="protein sequence ID" value="QDU26935.1"/>
    <property type="molecule type" value="Genomic_DNA"/>
</dbReference>
<proteinExistence type="predicted"/>
<evidence type="ECO:0000313" key="3">
    <source>
        <dbReference type="Proteomes" id="UP000315017"/>
    </source>
</evidence>
<keyword evidence="2" id="KW-0808">Transferase</keyword>
<feature type="domain" description="N-acetyltransferase" evidence="1">
    <location>
        <begin position="6"/>
        <end position="163"/>
    </location>
</feature>
<gene>
    <name evidence="2" type="primary">yafP</name>
    <name evidence="2" type="ORF">ETAA8_20190</name>
</gene>
<accession>A0A517Y9M2</accession>
<dbReference type="InterPro" id="IPR000182">
    <property type="entry name" value="GNAT_dom"/>
</dbReference>
<sequence length="164" mass="18490">MNSPVYRLRDYEPADAAALLALFRETIRRVNCRDYCPAQIAAWSSEDLTLETWAKNFGGKRTFVAEVADKAHGTIAGFGDLEPSGHLDRFFVSADHQGQGVGRLILSAIVAQARQWNCERIFTEASITARPFFMHFGFRELRNQIVFFRGAAFLNYCLELPIPA</sequence>
<protein>
    <submittedName>
        <fullName evidence="2">Putative N-acetyltransferase YafP</fullName>
        <ecNumber evidence="2">2.3.1.-</ecNumber>
    </submittedName>
</protein>
<dbReference type="OrthoDB" id="424368at2"/>
<dbReference type="CDD" id="cd04301">
    <property type="entry name" value="NAT_SF"/>
    <property type="match status" value="1"/>
</dbReference>
<dbReference type="SUPFAM" id="SSF55729">
    <property type="entry name" value="Acyl-CoA N-acyltransferases (Nat)"/>
    <property type="match status" value="1"/>
</dbReference>
<evidence type="ECO:0000313" key="2">
    <source>
        <dbReference type="EMBL" id="QDU26935.1"/>
    </source>
</evidence>
<dbReference type="InterPro" id="IPR052564">
    <property type="entry name" value="N-acetyltrans/Recomb-assoc"/>
</dbReference>
<dbReference type="GO" id="GO:0016747">
    <property type="term" value="F:acyltransferase activity, transferring groups other than amino-acyl groups"/>
    <property type="evidence" value="ECO:0007669"/>
    <property type="project" value="InterPro"/>
</dbReference>
<dbReference type="Gene3D" id="3.40.630.30">
    <property type="match status" value="1"/>
</dbReference>
<dbReference type="Proteomes" id="UP000315017">
    <property type="component" value="Chromosome"/>
</dbReference>
<dbReference type="AlphaFoldDB" id="A0A517Y9M2"/>
<reference evidence="2 3" key="1">
    <citation type="submission" date="2019-02" db="EMBL/GenBank/DDBJ databases">
        <title>Deep-cultivation of Planctomycetes and their phenomic and genomic characterization uncovers novel biology.</title>
        <authorList>
            <person name="Wiegand S."/>
            <person name="Jogler M."/>
            <person name="Boedeker C."/>
            <person name="Pinto D."/>
            <person name="Vollmers J."/>
            <person name="Rivas-Marin E."/>
            <person name="Kohn T."/>
            <person name="Peeters S.H."/>
            <person name="Heuer A."/>
            <person name="Rast P."/>
            <person name="Oberbeckmann S."/>
            <person name="Bunk B."/>
            <person name="Jeske O."/>
            <person name="Meyerdierks A."/>
            <person name="Storesund J.E."/>
            <person name="Kallscheuer N."/>
            <person name="Luecker S."/>
            <person name="Lage O.M."/>
            <person name="Pohl T."/>
            <person name="Merkel B.J."/>
            <person name="Hornburger P."/>
            <person name="Mueller R.-W."/>
            <person name="Bruemmer F."/>
            <person name="Labrenz M."/>
            <person name="Spormann A.M."/>
            <person name="Op den Camp H."/>
            <person name="Overmann J."/>
            <person name="Amann R."/>
            <person name="Jetten M.S.M."/>
            <person name="Mascher T."/>
            <person name="Medema M.H."/>
            <person name="Devos D.P."/>
            <person name="Kaster A.-K."/>
            <person name="Ovreas L."/>
            <person name="Rohde M."/>
            <person name="Galperin M.Y."/>
            <person name="Jogler C."/>
        </authorList>
    </citation>
    <scope>NUCLEOTIDE SEQUENCE [LARGE SCALE GENOMIC DNA]</scope>
    <source>
        <strain evidence="2 3">ETA_A8</strain>
    </source>
</reference>
<organism evidence="2 3">
    <name type="scientific">Anatilimnocola aggregata</name>
    <dbReference type="NCBI Taxonomy" id="2528021"/>
    <lineage>
        <taxon>Bacteria</taxon>
        <taxon>Pseudomonadati</taxon>
        <taxon>Planctomycetota</taxon>
        <taxon>Planctomycetia</taxon>
        <taxon>Pirellulales</taxon>
        <taxon>Pirellulaceae</taxon>
        <taxon>Anatilimnocola</taxon>
    </lineage>
</organism>
<dbReference type="RefSeq" id="WP_145087817.1">
    <property type="nucleotide sequence ID" value="NZ_CP036274.1"/>
</dbReference>
<keyword evidence="3" id="KW-1185">Reference proteome</keyword>
<dbReference type="PANTHER" id="PTHR43451:SF1">
    <property type="entry name" value="ACETYLTRANSFERASE"/>
    <property type="match status" value="1"/>
</dbReference>